<dbReference type="SMART" id="SM00304">
    <property type="entry name" value="HAMP"/>
    <property type="match status" value="1"/>
</dbReference>
<dbReference type="PROSITE" id="PS50885">
    <property type="entry name" value="HAMP"/>
    <property type="match status" value="1"/>
</dbReference>
<dbReference type="HOGENOM" id="CLU_309925_0_0_6"/>
<dbReference type="PANTHER" id="PTHR45339:SF3">
    <property type="entry name" value="HISTIDINE KINASE"/>
    <property type="match status" value="1"/>
</dbReference>
<keyword evidence="14" id="KW-1133">Transmembrane helix</keyword>
<dbReference type="GO" id="GO:0005524">
    <property type="term" value="F:ATP binding"/>
    <property type="evidence" value="ECO:0007669"/>
    <property type="project" value="UniProtKB-KW"/>
</dbReference>
<sequence length="950" mass="106872">MTLKTKLTLILIPLVVIPIVLLGKLSYDYVVDTTKQKVLMQMGTLLKQVYQGAQFRLQTAQVNIELLSESGLLNSYLSITDKDERRLAMQALQTRMPYLFNSYQHVYQDYYNIQVLLPDGSEVTGFINEKNNKNIFSQTDKAAYFSQIKNSANLIDIFFVGKSSQNSYFIIAKKLFPQSFLVNTPANALIPPRGYLLIIMHPYFLTEHIKIGEISENGYLLLTDGEGRILLQPPNALTQQLHQLPATEFPRLLQPHHENEPLPVKLAEQTVYLQGAQLHDNLYLFALLPQEDVLAAGQPIKILFAIVTLATIATTFILLFFALNYLVINPIQLLAEASQQVGTDNLAVQLPERPSDEIGSLYHCFNNMVVRLRTALQQIEQVNAELEEKVRLRTLSLEQLNQELEIEHQKAEAANQAKSEFVANISHELRTPMNGILGMAELLLNTPLNDKQRQQLRILHESGKNLVNIVNELLDVSKIEAGRMELEIKPFKLLQTVEEAISLLCIRAREKGLWLEIQASDDLPPQVIGDNNRLRQILINLLGNAIKFTSKGGVTIQIKLEEKIADKAQLYFAVIDTGIGIPQQELHYLFDKFHQVDVGAHNHYGGTGLGLFICRQLIELMGGEIGVGSQEGQGCTFWFRLNLPVVVMTGSVISNSLSLSSSVMPVEMHSVIESRHWSTWSTQPLESLNITVLLVEDDKINQIVATMALEELGCRVEIANHGQEAVEITANQSYDLVLMDLHMPIMDGYTATQQIRQREQNTPLHLTIVAMTAEIITDKLAESTRAIGMDDILTKPFTKADLEQLLRKWLSYPVASPEQLAISKPAHILLLAEDNEANQVVEKMMLEELGYRVDIANDGQEAVEMTAKENYDLILMDIHMPILNGYKATEQIRDREKDNQYHPLPIIAITASATHADVEKCLAAGMNDFLAKPVTQEYLAQVLNKWLTEN</sequence>
<dbReference type="InterPro" id="IPR003661">
    <property type="entry name" value="HisK_dim/P_dom"/>
</dbReference>
<feature type="domain" description="Response regulatory" evidence="16">
    <location>
        <begin position="691"/>
        <end position="810"/>
    </location>
</feature>
<comment type="catalytic activity">
    <reaction evidence="1">
        <text>ATP + protein L-histidine = ADP + protein N-phospho-L-histidine.</text>
        <dbReference type="EC" id="2.7.13.3"/>
    </reaction>
</comment>
<keyword evidence="19" id="KW-1185">Reference proteome</keyword>
<dbReference type="InterPro" id="IPR004358">
    <property type="entry name" value="Sig_transdc_His_kin-like_C"/>
</dbReference>
<keyword evidence="6" id="KW-0547">Nucleotide-binding</keyword>
<feature type="domain" description="HAMP" evidence="17">
    <location>
        <begin position="325"/>
        <end position="377"/>
    </location>
</feature>
<organism evidence="18 19">
    <name type="scientific">Thioploca ingrica</name>
    <dbReference type="NCBI Taxonomy" id="40754"/>
    <lineage>
        <taxon>Bacteria</taxon>
        <taxon>Pseudomonadati</taxon>
        <taxon>Pseudomonadota</taxon>
        <taxon>Gammaproteobacteria</taxon>
        <taxon>Thiotrichales</taxon>
        <taxon>Thiotrichaceae</taxon>
        <taxon>Thioploca</taxon>
    </lineage>
</organism>
<evidence type="ECO:0000256" key="8">
    <source>
        <dbReference type="ARBA" id="ARBA00022840"/>
    </source>
</evidence>
<evidence type="ECO:0000256" key="1">
    <source>
        <dbReference type="ARBA" id="ARBA00000085"/>
    </source>
</evidence>
<evidence type="ECO:0000259" key="15">
    <source>
        <dbReference type="PROSITE" id="PS50109"/>
    </source>
</evidence>
<dbReference type="Proteomes" id="UP000031623">
    <property type="component" value="Chromosome"/>
</dbReference>
<dbReference type="Pfam" id="PF02518">
    <property type="entry name" value="HATPase_c"/>
    <property type="match status" value="1"/>
</dbReference>
<proteinExistence type="predicted"/>
<keyword evidence="7 18" id="KW-0418">Kinase</keyword>
<dbReference type="CDD" id="cd06225">
    <property type="entry name" value="HAMP"/>
    <property type="match status" value="1"/>
</dbReference>
<keyword evidence="4 12" id="KW-0597">Phosphoprotein</keyword>
<dbReference type="InterPro" id="IPR003660">
    <property type="entry name" value="HAMP_dom"/>
</dbReference>
<dbReference type="Gene3D" id="6.10.340.10">
    <property type="match status" value="1"/>
</dbReference>
<dbReference type="SMART" id="SM00387">
    <property type="entry name" value="HATPase_c"/>
    <property type="match status" value="1"/>
</dbReference>
<dbReference type="Pfam" id="PF00072">
    <property type="entry name" value="Response_reg"/>
    <property type="match status" value="2"/>
</dbReference>
<dbReference type="InterPro" id="IPR005467">
    <property type="entry name" value="His_kinase_dom"/>
</dbReference>
<dbReference type="SUPFAM" id="SSF55874">
    <property type="entry name" value="ATPase domain of HSP90 chaperone/DNA topoisomerase II/histidine kinase"/>
    <property type="match status" value="1"/>
</dbReference>
<feature type="modified residue" description="4-aspartylphosphate" evidence="12">
    <location>
        <position position="877"/>
    </location>
</feature>
<dbReference type="KEGG" id="tig:THII_0921"/>
<evidence type="ECO:0000256" key="2">
    <source>
        <dbReference type="ARBA" id="ARBA00004370"/>
    </source>
</evidence>
<dbReference type="EC" id="2.7.13.3" evidence="3"/>
<keyword evidence="5" id="KW-0808">Transferase</keyword>
<evidence type="ECO:0000256" key="13">
    <source>
        <dbReference type="SAM" id="Coils"/>
    </source>
</evidence>
<evidence type="ECO:0000256" key="14">
    <source>
        <dbReference type="SAM" id="Phobius"/>
    </source>
</evidence>
<dbReference type="SUPFAM" id="SSF52172">
    <property type="entry name" value="CheY-like"/>
    <property type="match status" value="2"/>
</dbReference>
<comment type="subcellular location">
    <subcellularLocation>
        <location evidence="2">Membrane</location>
    </subcellularLocation>
</comment>
<evidence type="ECO:0000256" key="10">
    <source>
        <dbReference type="ARBA" id="ARBA00064003"/>
    </source>
</evidence>
<evidence type="ECO:0000256" key="11">
    <source>
        <dbReference type="ARBA" id="ARBA00068150"/>
    </source>
</evidence>
<protein>
    <recommendedName>
        <fullName evidence="11">Sensory/regulatory protein RpfC</fullName>
        <ecNumber evidence="3">2.7.13.3</ecNumber>
    </recommendedName>
</protein>
<comment type="subunit">
    <text evidence="10">At low DSF concentrations, interacts with RpfF.</text>
</comment>
<dbReference type="InterPro" id="IPR036097">
    <property type="entry name" value="HisK_dim/P_sf"/>
</dbReference>
<dbReference type="CDD" id="cd17546">
    <property type="entry name" value="REC_hyHK_CKI1_RcsC-like"/>
    <property type="match status" value="2"/>
</dbReference>
<feature type="transmembrane region" description="Helical" evidence="14">
    <location>
        <begin position="302"/>
        <end position="328"/>
    </location>
</feature>
<keyword evidence="13" id="KW-0175">Coiled coil</keyword>
<dbReference type="SMART" id="SM00448">
    <property type="entry name" value="REC"/>
    <property type="match status" value="2"/>
</dbReference>
<dbReference type="Gene3D" id="3.40.50.2300">
    <property type="match status" value="2"/>
</dbReference>
<reference evidence="18 19" key="1">
    <citation type="journal article" date="2014" name="ISME J.">
        <title>Ecophysiology of Thioploca ingrica as revealed by the complete genome sequence supplemented with proteomic evidence.</title>
        <authorList>
            <person name="Kojima H."/>
            <person name="Ogura Y."/>
            <person name="Yamamoto N."/>
            <person name="Togashi T."/>
            <person name="Mori H."/>
            <person name="Watanabe T."/>
            <person name="Nemoto F."/>
            <person name="Kurokawa K."/>
            <person name="Hayashi T."/>
            <person name="Fukui M."/>
        </authorList>
    </citation>
    <scope>NUCLEOTIDE SEQUENCE [LARGE SCALE GENOMIC DNA]</scope>
</reference>
<dbReference type="GO" id="GO:0000155">
    <property type="term" value="F:phosphorelay sensor kinase activity"/>
    <property type="evidence" value="ECO:0007669"/>
    <property type="project" value="InterPro"/>
</dbReference>
<feature type="domain" description="Response regulatory" evidence="16">
    <location>
        <begin position="828"/>
        <end position="947"/>
    </location>
</feature>
<dbReference type="InterPro" id="IPR036890">
    <property type="entry name" value="HATPase_C_sf"/>
</dbReference>
<keyword evidence="14" id="KW-0812">Transmembrane</keyword>
<dbReference type="InterPro" id="IPR011006">
    <property type="entry name" value="CheY-like_superfamily"/>
</dbReference>
<dbReference type="PROSITE" id="PS50109">
    <property type="entry name" value="HIS_KIN"/>
    <property type="match status" value="1"/>
</dbReference>
<evidence type="ECO:0000256" key="6">
    <source>
        <dbReference type="ARBA" id="ARBA00022741"/>
    </source>
</evidence>
<evidence type="ECO:0000256" key="9">
    <source>
        <dbReference type="ARBA" id="ARBA00023012"/>
    </source>
</evidence>
<evidence type="ECO:0000256" key="3">
    <source>
        <dbReference type="ARBA" id="ARBA00012438"/>
    </source>
</evidence>
<dbReference type="Pfam" id="PF00512">
    <property type="entry name" value="HisKA"/>
    <property type="match status" value="1"/>
</dbReference>
<evidence type="ECO:0000313" key="19">
    <source>
        <dbReference type="Proteomes" id="UP000031623"/>
    </source>
</evidence>
<dbReference type="Gene3D" id="1.10.287.130">
    <property type="match status" value="1"/>
</dbReference>
<dbReference type="InterPro" id="IPR001789">
    <property type="entry name" value="Sig_transdc_resp-reg_receiver"/>
</dbReference>
<evidence type="ECO:0000313" key="18">
    <source>
        <dbReference type="EMBL" id="BAP55218.1"/>
    </source>
</evidence>
<feature type="coiled-coil region" evidence="13">
    <location>
        <begin position="369"/>
        <end position="417"/>
    </location>
</feature>
<name>A0A090AC06_9GAMM</name>
<dbReference type="PRINTS" id="PR00344">
    <property type="entry name" value="BCTRLSENSOR"/>
</dbReference>
<feature type="modified residue" description="4-aspartylphosphate" evidence="12">
    <location>
        <position position="740"/>
    </location>
</feature>
<dbReference type="OrthoDB" id="9809766at2"/>
<dbReference type="FunFam" id="1.10.287.130:FF:000002">
    <property type="entry name" value="Two-component osmosensing histidine kinase"/>
    <property type="match status" value="1"/>
</dbReference>
<evidence type="ECO:0000256" key="4">
    <source>
        <dbReference type="ARBA" id="ARBA00022553"/>
    </source>
</evidence>
<evidence type="ECO:0000259" key="17">
    <source>
        <dbReference type="PROSITE" id="PS50885"/>
    </source>
</evidence>
<dbReference type="FunFam" id="3.30.565.10:FF:000010">
    <property type="entry name" value="Sensor histidine kinase RcsC"/>
    <property type="match status" value="1"/>
</dbReference>
<dbReference type="PROSITE" id="PS50110">
    <property type="entry name" value="RESPONSE_REGULATORY"/>
    <property type="match status" value="2"/>
</dbReference>
<dbReference type="PANTHER" id="PTHR45339">
    <property type="entry name" value="HYBRID SIGNAL TRANSDUCTION HISTIDINE KINASE J"/>
    <property type="match status" value="1"/>
</dbReference>
<evidence type="ECO:0000256" key="12">
    <source>
        <dbReference type="PROSITE-ProRule" id="PRU00169"/>
    </source>
</evidence>
<dbReference type="CDD" id="cd16922">
    <property type="entry name" value="HATPase_EvgS-ArcB-TorS-like"/>
    <property type="match status" value="1"/>
</dbReference>
<dbReference type="Pfam" id="PF00672">
    <property type="entry name" value="HAMP"/>
    <property type="match status" value="1"/>
</dbReference>
<evidence type="ECO:0000256" key="7">
    <source>
        <dbReference type="ARBA" id="ARBA00022777"/>
    </source>
</evidence>
<evidence type="ECO:0000256" key="5">
    <source>
        <dbReference type="ARBA" id="ARBA00022679"/>
    </source>
</evidence>
<dbReference type="SUPFAM" id="SSF47384">
    <property type="entry name" value="Homodimeric domain of signal transducing histidine kinase"/>
    <property type="match status" value="1"/>
</dbReference>
<dbReference type="CDD" id="cd00082">
    <property type="entry name" value="HisKA"/>
    <property type="match status" value="1"/>
</dbReference>
<gene>
    <name evidence="18" type="ORF">THII_0921</name>
</gene>
<dbReference type="InterPro" id="IPR003594">
    <property type="entry name" value="HATPase_dom"/>
</dbReference>
<accession>A0A090AC06</accession>
<dbReference type="AlphaFoldDB" id="A0A090AC06"/>
<dbReference type="SMART" id="SM00388">
    <property type="entry name" value="HisKA"/>
    <property type="match status" value="1"/>
</dbReference>
<keyword evidence="14" id="KW-0472">Membrane</keyword>
<dbReference type="GO" id="GO:0016020">
    <property type="term" value="C:membrane"/>
    <property type="evidence" value="ECO:0007669"/>
    <property type="project" value="UniProtKB-SubCell"/>
</dbReference>
<feature type="domain" description="Histidine kinase" evidence="15">
    <location>
        <begin position="424"/>
        <end position="645"/>
    </location>
</feature>
<keyword evidence="9" id="KW-0902">Two-component regulatory system</keyword>
<dbReference type="STRING" id="40754.THII_0921"/>
<dbReference type="SUPFAM" id="SSF158472">
    <property type="entry name" value="HAMP domain-like"/>
    <property type="match status" value="1"/>
</dbReference>
<dbReference type="EMBL" id="AP014633">
    <property type="protein sequence ID" value="BAP55218.1"/>
    <property type="molecule type" value="Genomic_DNA"/>
</dbReference>
<evidence type="ECO:0000259" key="16">
    <source>
        <dbReference type="PROSITE" id="PS50110"/>
    </source>
</evidence>
<dbReference type="Gene3D" id="3.30.565.10">
    <property type="entry name" value="Histidine kinase-like ATPase, C-terminal domain"/>
    <property type="match status" value="1"/>
</dbReference>
<keyword evidence="8" id="KW-0067">ATP-binding</keyword>